<dbReference type="SMART" id="SM00507">
    <property type="entry name" value="HNHc"/>
    <property type="match status" value="1"/>
</dbReference>
<dbReference type="AlphaFoldDB" id="A0A1V4GTB9"/>
<dbReference type="Proteomes" id="UP000191025">
    <property type="component" value="Unassembled WGS sequence"/>
</dbReference>
<evidence type="ECO:0000313" key="3">
    <source>
        <dbReference type="Proteomes" id="UP000191025"/>
    </source>
</evidence>
<dbReference type="CDD" id="cd00085">
    <property type="entry name" value="HNHc"/>
    <property type="match status" value="1"/>
</dbReference>
<dbReference type="EMBL" id="MXAN01000068">
    <property type="protein sequence ID" value="OPH35366.1"/>
    <property type="molecule type" value="Genomic_DNA"/>
</dbReference>
<gene>
    <name evidence="2" type="ORF">B5J94_09865</name>
</gene>
<protein>
    <submittedName>
        <fullName evidence="2">HNH endonuclease</fullName>
    </submittedName>
</protein>
<feature type="domain" description="HNH nuclease" evidence="1">
    <location>
        <begin position="286"/>
        <end position="348"/>
    </location>
</feature>
<dbReference type="GO" id="GO:0004519">
    <property type="term" value="F:endonuclease activity"/>
    <property type="evidence" value="ECO:0007669"/>
    <property type="project" value="UniProtKB-KW"/>
</dbReference>
<comment type="caution">
    <text evidence="2">The sequence shown here is derived from an EMBL/GenBank/DDBJ whole genome shotgun (WGS) entry which is preliminary data.</text>
</comment>
<accession>A0A1V4GTB9</accession>
<proteinExistence type="predicted"/>
<organism evidence="2 3">
    <name type="scientific">Moraxella lacunata</name>
    <dbReference type="NCBI Taxonomy" id="477"/>
    <lineage>
        <taxon>Bacteria</taxon>
        <taxon>Pseudomonadati</taxon>
        <taxon>Pseudomonadota</taxon>
        <taxon>Gammaproteobacteria</taxon>
        <taxon>Moraxellales</taxon>
        <taxon>Moraxellaceae</taxon>
        <taxon>Moraxella</taxon>
    </lineage>
</organism>
<evidence type="ECO:0000259" key="1">
    <source>
        <dbReference type="SMART" id="SM00507"/>
    </source>
</evidence>
<name>A0A1V4GTB9_MORLA</name>
<dbReference type="Gene3D" id="1.10.30.50">
    <property type="match status" value="1"/>
</dbReference>
<sequence length="396" mass="46522">MKPSSSLQSNLDYDRFLSSASLPALLVAFANAKPITKPFVGFVIESSYKCSKYSPNELTDEIYQKNNQLLSQFTSLDFQLNGKKHQFFIQSDLSCDDFFALVYKNILIKGSTIDNDEFSKLILLSFFALRGSPDFKLNFYSLDLPRQIVNKKYLDNLFKLSTNVSDLRQLNLNFRELQEQFITGKNERNTQFRINLRYFYDNFSDDLATINIFKSNVLKHNANLIKTKNIAQESQTFIERLNFYRDNVLNQTKTQHEIEQLRKNLGFIYDDSIDEKTTRNQGIVQYVRAYFPDECACCKNQYDIKDRSFTYRHSDRYYLEVHHVISFASDRTLDQIDNLVKVCPTCHRALSKNRADEQYQKELISEILINAPKAKEFCLNFTDENDCIQFIYDRLR</sequence>
<dbReference type="RefSeq" id="WP_062498351.1">
    <property type="nucleotide sequence ID" value="NZ_MXAN01000068.1"/>
</dbReference>
<keyword evidence="2" id="KW-0255">Endonuclease</keyword>
<dbReference type="Pfam" id="PF01844">
    <property type="entry name" value="HNH"/>
    <property type="match status" value="1"/>
</dbReference>
<keyword evidence="2" id="KW-0378">Hydrolase</keyword>
<dbReference type="InterPro" id="IPR002711">
    <property type="entry name" value="HNH"/>
</dbReference>
<dbReference type="GO" id="GO:0008270">
    <property type="term" value="F:zinc ion binding"/>
    <property type="evidence" value="ECO:0007669"/>
    <property type="project" value="InterPro"/>
</dbReference>
<reference evidence="3" key="1">
    <citation type="submission" date="2017-03" db="EMBL/GenBank/DDBJ databases">
        <title>Draft genome sequence of Moraxella equi CCUG 4950T type strain.</title>
        <authorList>
            <person name="Salva-Serra F."/>
            <person name="Engstrom-Jakobsson H."/>
            <person name="Thorell K."/>
            <person name="Jaen-Luchoro D."/>
            <person name="Gonzales-Siles L."/>
            <person name="Karlsson R."/>
            <person name="Yazdan S."/>
            <person name="Boulund F."/>
            <person name="Johnning A."/>
            <person name="Engstrand L."/>
            <person name="Kristiansson E."/>
            <person name="Moore E."/>
        </authorList>
    </citation>
    <scope>NUCLEOTIDE SEQUENCE [LARGE SCALE GENOMIC DNA]</scope>
    <source>
        <strain evidence="3">CCUG 4441</strain>
    </source>
</reference>
<dbReference type="GO" id="GO:0003676">
    <property type="term" value="F:nucleic acid binding"/>
    <property type="evidence" value="ECO:0007669"/>
    <property type="project" value="InterPro"/>
</dbReference>
<keyword evidence="2" id="KW-0540">Nuclease</keyword>
<dbReference type="InterPro" id="IPR003615">
    <property type="entry name" value="HNH_nuc"/>
</dbReference>
<evidence type="ECO:0000313" key="2">
    <source>
        <dbReference type="EMBL" id="OPH35366.1"/>
    </source>
</evidence>